<reference evidence="5 6" key="1">
    <citation type="submission" date="2017-04" db="EMBL/GenBank/DDBJ databases">
        <authorList>
            <person name="Afonso C.L."/>
            <person name="Miller P.J."/>
            <person name="Scott M.A."/>
            <person name="Spackman E."/>
            <person name="Goraichik I."/>
            <person name="Dimitrov K.M."/>
            <person name="Suarez D.L."/>
            <person name="Swayne D.E."/>
        </authorList>
    </citation>
    <scope>NUCLEOTIDE SEQUENCE [LARGE SCALE GENOMIC DNA]</scope>
    <source>
        <strain evidence="5 6">USBA 355</strain>
    </source>
</reference>
<dbReference type="GO" id="GO:0000160">
    <property type="term" value="P:phosphorelay signal transduction system"/>
    <property type="evidence" value="ECO:0007669"/>
    <property type="project" value="InterPro"/>
</dbReference>
<proteinExistence type="predicted"/>
<protein>
    <submittedName>
        <fullName evidence="5">Response regulator receiver domain-containing protein</fullName>
    </submittedName>
</protein>
<feature type="compositionally biased region" description="Pro residues" evidence="3">
    <location>
        <begin position="52"/>
        <end position="70"/>
    </location>
</feature>
<sequence length="200" mass="20801">MHEPKSEELANRPAGTPAGTRPRRLAAPDLPASAGGGDPREPAEVPGETPEELPPGAPSELPPDLPPEMPPCQALAGGLTVLLVEDDSLIRQSTADMLDELGHRVLEARRAAEALEALETQAVDLLMTDVGLPDGSGVELARRGRLVRPALLVVFATGHSRIEGLAEAGLADSSLLLEKPFEEEALGACLRRAAAGVRGG</sequence>
<dbReference type="Pfam" id="PF00072">
    <property type="entry name" value="Response_reg"/>
    <property type="match status" value="1"/>
</dbReference>
<dbReference type="EMBL" id="FWZX01000003">
    <property type="protein sequence ID" value="SMF04773.1"/>
    <property type="molecule type" value="Genomic_DNA"/>
</dbReference>
<dbReference type="STRING" id="560819.SAMN05428998_103225"/>
<dbReference type="SUPFAM" id="SSF52172">
    <property type="entry name" value="CheY-like"/>
    <property type="match status" value="1"/>
</dbReference>
<dbReference type="PANTHER" id="PTHR44591:SF25">
    <property type="entry name" value="CHEMOTAXIS TWO-COMPONENT RESPONSE REGULATOR"/>
    <property type="match status" value="1"/>
</dbReference>
<dbReference type="Proteomes" id="UP000192917">
    <property type="component" value="Unassembled WGS sequence"/>
</dbReference>
<evidence type="ECO:0000313" key="5">
    <source>
        <dbReference type="EMBL" id="SMF04773.1"/>
    </source>
</evidence>
<dbReference type="InterPro" id="IPR001789">
    <property type="entry name" value="Sig_transdc_resp-reg_receiver"/>
</dbReference>
<feature type="modified residue" description="4-aspartylphosphate" evidence="2">
    <location>
        <position position="129"/>
    </location>
</feature>
<dbReference type="AlphaFoldDB" id="A0A1Y6BIF7"/>
<feature type="domain" description="Response regulatory" evidence="4">
    <location>
        <begin position="80"/>
        <end position="194"/>
    </location>
</feature>
<gene>
    <name evidence="5" type="ORF">SAMN05428998_103225</name>
</gene>
<dbReference type="Gene3D" id="3.40.50.2300">
    <property type="match status" value="1"/>
</dbReference>
<accession>A0A1Y6BIF7</accession>
<evidence type="ECO:0000256" key="3">
    <source>
        <dbReference type="SAM" id="MobiDB-lite"/>
    </source>
</evidence>
<evidence type="ECO:0000313" key="6">
    <source>
        <dbReference type="Proteomes" id="UP000192917"/>
    </source>
</evidence>
<evidence type="ECO:0000256" key="1">
    <source>
        <dbReference type="ARBA" id="ARBA00022553"/>
    </source>
</evidence>
<organism evidence="5 6">
    <name type="scientific">Tistlia consotensis USBA 355</name>
    <dbReference type="NCBI Taxonomy" id="560819"/>
    <lineage>
        <taxon>Bacteria</taxon>
        <taxon>Pseudomonadati</taxon>
        <taxon>Pseudomonadota</taxon>
        <taxon>Alphaproteobacteria</taxon>
        <taxon>Rhodospirillales</taxon>
        <taxon>Rhodovibrionaceae</taxon>
        <taxon>Tistlia</taxon>
    </lineage>
</organism>
<keyword evidence="6" id="KW-1185">Reference proteome</keyword>
<dbReference type="SMART" id="SM00448">
    <property type="entry name" value="REC"/>
    <property type="match status" value="1"/>
</dbReference>
<feature type="compositionally biased region" description="Basic and acidic residues" evidence="3">
    <location>
        <begin position="1"/>
        <end position="10"/>
    </location>
</feature>
<dbReference type="InterPro" id="IPR050595">
    <property type="entry name" value="Bact_response_regulator"/>
</dbReference>
<dbReference type="RefSeq" id="WP_085121662.1">
    <property type="nucleotide sequence ID" value="NZ_FWZX01000003.1"/>
</dbReference>
<dbReference type="InterPro" id="IPR011006">
    <property type="entry name" value="CheY-like_superfamily"/>
</dbReference>
<evidence type="ECO:0000259" key="4">
    <source>
        <dbReference type="PROSITE" id="PS50110"/>
    </source>
</evidence>
<name>A0A1Y6BIF7_9PROT</name>
<evidence type="ECO:0000256" key="2">
    <source>
        <dbReference type="PROSITE-ProRule" id="PRU00169"/>
    </source>
</evidence>
<dbReference type="PROSITE" id="PS50110">
    <property type="entry name" value="RESPONSE_REGULATORY"/>
    <property type="match status" value="1"/>
</dbReference>
<feature type="region of interest" description="Disordered" evidence="3">
    <location>
        <begin position="1"/>
        <end position="72"/>
    </location>
</feature>
<dbReference type="PANTHER" id="PTHR44591">
    <property type="entry name" value="STRESS RESPONSE REGULATOR PROTEIN 1"/>
    <property type="match status" value="1"/>
</dbReference>
<keyword evidence="1 2" id="KW-0597">Phosphoprotein</keyword>